<reference evidence="9" key="1">
    <citation type="submission" date="2018-12" db="EMBL/GenBank/DDBJ databases">
        <title>The complete genome of Metarhizium rileyi, a key fungal pathogen of Lepidoptera.</title>
        <authorList>
            <person name="Binneck E."/>
            <person name="Lastra C.C.L."/>
            <person name="Sosa-Gomez D.R."/>
        </authorList>
    </citation>
    <scope>NUCLEOTIDE SEQUENCE [LARGE SCALE GENOMIC DNA]</scope>
    <source>
        <strain evidence="9">Cep018-CH2</strain>
    </source>
</reference>
<evidence type="ECO:0000256" key="3">
    <source>
        <dbReference type="ARBA" id="ARBA00022692"/>
    </source>
</evidence>
<comment type="similarity">
    <text evidence="6">Belongs to the ferroportin (FP) (TC 2.A.100) family. SLC40A subfamily.</text>
</comment>
<dbReference type="Pfam" id="PF06963">
    <property type="entry name" value="FPN1"/>
    <property type="match status" value="1"/>
</dbReference>
<keyword evidence="6" id="KW-0406">Ion transport</keyword>
<feature type="transmembrane region" description="Helical" evidence="6">
    <location>
        <begin position="88"/>
        <end position="105"/>
    </location>
</feature>
<evidence type="ECO:0000256" key="5">
    <source>
        <dbReference type="ARBA" id="ARBA00023136"/>
    </source>
</evidence>
<feature type="transmembrane region" description="Helical" evidence="6">
    <location>
        <begin position="7"/>
        <end position="28"/>
    </location>
</feature>
<keyword evidence="5 6" id="KW-0472">Membrane</keyword>
<comment type="subcellular location">
    <subcellularLocation>
        <location evidence="1 6">Membrane</location>
        <topology evidence="1 6">Multi-pass membrane protein</topology>
    </subcellularLocation>
</comment>
<keyword evidence="2 6" id="KW-0813">Transport</keyword>
<comment type="function">
    <text evidence="6">May be involved in iron transport and iron homeostasis.</text>
</comment>
<dbReference type="InterPro" id="IPR009716">
    <property type="entry name" value="Ferroportin-1"/>
</dbReference>
<comment type="caution">
    <text evidence="6">Lacks conserved residue(s) required for the propagation of feature annotation.</text>
</comment>
<dbReference type="PANTHER" id="PTHR11660">
    <property type="entry name" value="SOLUTE CARRIER FAMILY 40 MEMBER"/>
    <property type="match status" value="1"/>
</dbReference>
<evidence type="ECO:0000256" key="7">
    <source>
        <dbReference type="SAM" id="MobiDB-lite"/>
    </source>
</evidence>
<keyword evidence="3 6" id="KW-0812">Transmembrane</keyword>
<comment type="caution">
    <text evidence="8">The sequence shown here is derived from an EMBL/GenBank/DDBJ whole genome shotgun (WGS) entry which is preliminary data.</text>
</comment>
<feature type="compositionally biased region" description="Basic and acidic residues" evidence="7">
    <location>
        <begin position="136"/>
        <end position="154"/>
    </location>
</feature>
<dbReference type="AlphaFoldDB" id="A0A5C6G8L8"/>
<protein>
    <recommendedName>
        <fullName evidence="6">Solute carrier family 40 member</fullName>
    </recommendedName>
</protein>
<organism evidence="8 9">
    <name type="scientific">Metarhizium rileyi (strain RCEF 4871)</name>
    <name type="common">Nomuraea rileyi</name>
    <dbReference type="NCBI Taxonomy" id="1649241"/>
    <lineage>
        <taxon>Eukaryota</taxon>
        <taxon>Fungi</taxon>
        <taxon>Dikarya</taxon>
        <taxon>Ascomycota</taxon>
        <taxon>Pezizomycotina</taxon>
        <taxon>Sordariomycetes</taxon>
        <taxon>Hypocreomycetidae</taxon>
        <taxon>Hypocreales</taxon>
        <taxon>Clavicipitaceae</taxon>
        <taxon>Metarhizium</taxon>
    </lineage>
</organism>
<evidence type="ECO:0000256" key="2">
    <source>
        <dbReference type="ARBA" id="ARBA00022448"/>
    </source>
</evidence>
<evidence type="ECO:0000256" key="1">
    <source>
        <dbReference type="ARBA" id="ARBA00004141"/>
    </source>
</evidence>
<gene>
    <name evidence="8" type="ORF">ED733_003560</name>
</gene>
<dbReference type="Proteomes" id="UP000317257">
    <property type="component" value="Unassembled WGS sequence"/>
</dbReference>
<dbReference type="GO" id="GO:0005381">
    <property type="term" value="F:iron ion transmembrane transporter activity"/>
    <property type="evidence" value="ECO:0007669"/>
    <property type="project" value="UniProtKB-UniRule"/>
</dbReference>
<accession>A0A5C6G8L8</accession>
<dbReference type="EMBL" id="SBHS01000018">
    <property type="protein sequence ID" value="TWU73407.1"/>
    <property type="molecule type" value="Genomic_DNA"/>
</dbReference>
<name>A0A5C6G8L8_METRR</name>
<evidence type="ECO:0000256" key="6">
    <source>
        <dbReference type="RuleBase" id="RU365065"/>
    </source>
</evidence>
<evidence type="ECO:0000256" key="4">
    <source>
        <dbReference type="ARBA" id="ARBA00022989"/>
    </source>
</evidence>
<proteinExistence type="inferred from homology"/>
<dbReference type="GO" id="GO:0016020">
    <property type="term" value="C:membrane"/>
    <property type="evidence" value="ECO:0007669"/>
    <property type="project" value="UniProtKB-SubCell"/>
</dbReference>
<dbReference type="PANTHER" id="PTHR11660:SF57">
    <property type="entry name" value="SOLUTE CARRIER FAMILY 40 MEMBER"/>
    <property type="match status" value="1"/>
</dbReference>
<keyword evidence="4 6" id="KW-1133">Transmembrane helix</keyword>
<evidence type="ECO:0000313" key="8">
    <source>
        <dbReference type="EMBL" id="TWU73407.1"/>
    </source>
</evidence>
<feature type="region of interest" description="Disordered" evidence="7">
    <location>
        <begin position="136"/>
        <end position="190"/>
    </location>
</feature>
<evidence type="ECO:0000313" key="9">
    <source>
        <dbReference type="Proteomes" id="UP000317257"/>
    </source>
</evidence>
<sequence length="190" mass="21413">MDGYSSQVAIVVNFGMNAAFVIIEYFAIARVYDEVPQLQEAKMRQPELHATQSTEARNGIVSTDWQKWTGIVKKSGQDFYFFLDHRAFLPYIAGAVLYLTVLSFAGRENGHEDSSGEDEEVERGDFPVFVHDVRSSDQVDDGMHDHGRQTTHGDIEEDGYEGVQCEQDDDGRKNSGKWRAHTSLRLDSSS</sequence>